<dbReference type="EMBL" id="QXTE01000319">
    <property type="protein sequence ID" value="TFJ99579.1"/>
    <property type="molecule type" value="Genomic_DNA"/>
</dbReference>
<feature type="region of interest" description="Disordered" evidence="1">
    <location>
        <begin position="26"/>
        <end position="99"/>
    </location>
</feature>
<dbReference type="AlphaFoldDB" id="A0A4D9DX16"/>
<reference evidence="2 3" key="2">
    <citation type="submission" date="2019-04" db="EMBL/GenBank/DDBJ databases">
        <title>The genome sequence of big-headed turtle.</title>
        <authorList>
            <person name="Gong S."/>
        </authorList>
    </citation>
    <scope>NUCLEOTIDE SEQUENCE [LARGE SCALE GENOMIC DNA]</scope>
    <source>
        <strain evidence="2">DO16091913</strain>
        <tissue evidence="2">Muscle</tissue>
    </source>
</reference>
<proteinExistence type="predicted"/>
<evidence type="ECO:0000313" key="2">
    <source>
        <dbReference type="EMBL" id="TFJ99579.1"/>
    </source>
</evidence>
<sequence length="99" mass="11038">MWWWRGGRQGLCREKAAAVVKMQREMGTQQGHAELQPSSKGWQEKPNTHPIKFTEQKRSLVPDIQEKNPTRLCFRGATASPPPLQSSGVSGGSKDGSRH</sequence>
<protein>
    <submittedName>
        <fullName evidence="2">Uncharacterized protein</fullName>
    </submittedName>
</protein>
<keyword evidence="3" id="KW-1185">Reference proteome</keyword>
<comment type="caution">
    <text evidence="2">The sequence shown here is derived from an EMBL/GenBank/DDBJ whole genome shotgun (WGS) entry which is preliminary data.</text>
</comment>
<evidence type="ECO:0000313" key="3">
    <source>
        <dbReference type="Proteomes" id="UP000297703"/>
    </source>
</evidence>
<feature type="compositionally biased region" description="Gly residues" evidence="1">
    <location>
        <begin position="89"/>
        <end position="99"/>
    </location>
</feature>
<organism evidence="2 3">
    <name type="scientific">Platysternon megacephalum</name>
    <name type="common">big-headed turtle</name>
    <dbReference type="NCBI Taxonomy" id="55544"/>
    <lineage>
        <taxon>Eukaryota</taxon>
        <taxon>Metazoa</taxon>
        <taxon>Chordata</taxon>
        <taxon>Craniata</taxon>
        <taxon>Vertebrata</taxon>
        <taxon>Euteleostomi</taxon>
        <taxon>Archelosauria</taxon>
        <taxon>Testudinata</taxon>
        <taxon>Testudines</taxon>
        <taxon>Cryptodira</taxon>
        <taxon>Durocryptodira</taxon>
        <taxon>Testudinoidea</taxon>
        <taxon>Platysternidae</taxon>
        <taxon>Platysternon</taxon>
    </lineage>
</organism>
<feature type="compositionally biased region" description="Basic and acidic residues" evidence="1">
    <location>
        <begin position="42"/>
        <end position="69"/>
    </location>
</feature>
<dbReference type="Proteomes" id="UP000297703">
    <property type="component" value="Unassembled WGS sequence"/>
</dbReference>
<reference evidence="2 3" key="1">
    <citation type="submission" date="2019-04" db="EMBL/GenBank/DDBJ databases">
        <title>Draft genome of the big-headed turtle Platysternon megacephalum.</title>
        <authorList>
            <person name="Gong S."/>
        </authorList>
    </citation>
    <scope>NUCLEOTIDE SEQUENCE [LARGE SCALE GENOMIC DNA]</scope>
    <source>
        <strain evidence="2">DO16091913</strain>
        <tissue evidence="2">Muscle</tissue>
    </source>
</reference>
<gene>
    <name evidence="2" type="ORF">DR999_PMT18362</name>
</gene>
<accession>A0A4D9DX16</accession>
<name>A0A4D9DX16_9SAUR</name>
<feature type="compositionally biased region" description="Polar residues" evidence="1">
    <location>
        <begin position="26"/>
        <end position="41"/>
    </location>
</feature>
<evidence type="ECO:0000256" key="1">
    <source>
        <dbReference type="SAM" id="MobiDB-lite"/>
    </source>
</evidence>